<name>A0AA37T972_9GAMM</name>
<keyword evidence="2" id="KW-1185">Reference proteome</keyword>
<dbReference type="Proteomes" id="UP001156870">
    <property type="component" value="Unassembled WGS sequence"/>
</dbReference>
<dbReference type="GO" id="GO:0042834">
    <property type="term" value="F:peptidoglycan binding"/>
    <property type="evidence" value="ECO:0007669"/>
    <property type="project" value="InterPro"/>
</dbReference>
<evidence type="ECO:0000313" key="1">
    <source>
        <dbReference type="EMBL" id="GLS27227.1"/>
    </source>
</evidence>
<gene>
    <name evidence="1" type="ORF">GCM10007877_29460</name>
</gene>
<dbReference type="RefSeq" id="WP_232595856.1">
    <property type="nucleotide sequence ID" value="NZ_BSPD01000068.1"/>
</dbReference>
<reference evidence="1 2" key="1">
    <citation type="journal article" date="2014" name="Int. J. Syst. Evol. Microbiol.">
        <title>Complete genome sequence of Corynebacterium casei LMG S-19264T (=DSM 44701T), isolated from a smear-ripened cheese.</title>
        <authorList>
            <consortium name="US DOE Joint Genome Institute (JGI-PGF)"/>
            <person name="Walter F."/>
            <person name="Albersmeier A."/>
            <person name="Kalinowski J."/>
            <person name="Ruckert C."/>
        </authorList>
    </citation>
    <scope>NUCLEOTIDE SEQUENCE [LARGE SCALE GENOMIC DNA]</scope>
    <source>
        <strain evidence="1 2">NBRC 110095</strain>
    </source>
</reference>
<dbReference type="EMBL" id="BSPD01000068">
    <property type="protein sequence ID" value="GLS27227.1"/>
    <property type="molecule type" value="Genomic_DNA"/>
</dbReference>
<dbReference type="InterPro" id="IPR036680">
    <property type="entry name" value="SPOR-like_sf"/>
</dbReference>
<proteinExistence type="predicted"/>
<dbReference type="SUPFAM" id="SSF110997">
    <property type="entry name" value="Sporulation related repeat"/>
    <property type="match status" value="1"/>
</dbReference>
<accession>A0AA37T972</accession>
<comment type="caution">
    <text evidence="1">The sequence shown here is derived from an EMBL/GenBank/DDBJ whole genome shotgun (WGS) entry which is preliminary data.</text>
</comment>
<protein>
    <recommendedName>
        <fullName evidence="3">SPOR domain-containing protein</fullName>
    </recommendedName>
</protein>
<organism evidence="1 2">
    <name type="scientific">Marinibactrum halimedae</name>
    <dbReference type="NCBI Taxonomy" id="1444977"/>
    <lineage>
        <taxon>Bacteria</taxon>
        <taxon>Pseudomonadati</taxon>
        <taxon>Pseudomonadota</taxon>
        <taxon>Gammaproteobacteria</taxon>
        <taxon>Cellvibrionales</taxon>
        <taxon>Cellvibrionaceae</taxon>
        <taxon>Marinibactrum</taxon>
    </lineage>
</organism>
<evidence type="ECO:0008006" key="3">
    <source>
        <dbReference type="Google" id="ProtNLM"/>
    </source>
</evidence>
<sequence length="226" mass="25412">MRFVLYFLLVVNVLVFLVGWVSNSAPASESLDSIVDFASGSPLKLIEEVDRNLLREKSEATALAQAKGLCAMAGPFKLLTKADVLVERLLALDVKSDIREVDVPVDHAYWVYLEPEVSRVNALKKLKELQEQNIDSYVIPKNELENGISLGMFNNQDLALARKKEIMKLGYQPKIKNVPRSTTQNWVVVEPEEAQKLGVESWQRMLDGMKGVSYKQNYCPDVASLQ</sequence>
<dbReference type="AlphaFoldDB" id="A0AA37T972"/>
<evidence type="ECO:0000313" key="2">
    <source>
        <dbReference type="Proteomes" id="UP001156870"/>
    </source>
</evidence>